<dbReference type="EMBL" id="JASNQZ010000005">
    <property type="protein sequence ID" value="KAL0957473.1"/>
    <property type="molecule type" value="Genomic_DNA"/>
</dbReference>
<dbReference type="Proteomes" id="UP001556367">
    <property type="component" value="Unassembled WGS sequence"/>
</dbReference>
<evidence type="ECO:0000313" key="2">
    <source>
        <dbReference type="Proteomes" id="UP001556367"/>
    </source>
</evidence>
<comment type="caution">
    <text evidence="1">The sequence shown here is derived from an EMBL/GenBank/DDBJ whole genome shotgun (WGS) entry which is preliminary data.</text>
</comment>
<name>A0ABR3JQC6_9AGAR</name>
<organism evidence="1 2">
    <name type="scientific">Hohenbuehelia grisea</name>
    <dbReference type="NCBI Taxonomy" id="104357"/>
    <lineage>
        <taxon>Eukaryota</taxon>
        <taxon>Fungi</taxon>
        <taxon>Dikarya</taxon>
        <taxon>Basidiomycota</taxon>
        <taxon>Agaricomycotina</taxon>
        <taxon>Agaricomycetes</taxon>
        <taxon>Agaricomycetidae</taxon>
        <taxon>Agaricales</taxon>
        <taxon>Pleurotineae</taxon>
        <taxon>Pleurotaceae</taxon>
        <taxon>Hohenbuehelia</taxon>
    </lineage>
</organism>
<evidence type="ECO:0008006" key="3">
    <source>
        <dbReference type="Google" id="ProtNLM"/>
    </source>
</evidence>
<gene>
    <name evidence="1" type="ORF">HGRIS_001266</name>
</gene>
<proteinExistence type="predicted"/>
<sequence>MRIAEDVTTVCWVLSRIAKRLGPKTVEVAMDATYKTNTKQLESYSILAEHDNAGCPPADCFLTTATPPDDEKRTRALAQWMRRLKESDKDMAGDRGITRSMARCENFTLPVASSSSS</sequence>
<protein>
    <recommendedName>
        <fullName evidence="3">Transposase</fullName>
    </recommendedName>
</protein>
<keyword evidence="2" id="KW-1185">Reference proteome</keyword>
<reference evidence="2" key="1">
    <citation type="submission" date="2024-06" db="EMBL/GenBank/DDBJ databases">
        <title>Multi-omics analyses provide insights into the biosynthesis of the anticancer antibiotic pleurotin in Hohenbuehelia grisea.</title>
        <authorList>
            <person name="Weaver J.A."/>
            <person name="Alberti F."/>
        </authorList>
    </citation>
    <scope>NUCLEOTIDE SEQUENCE [LARGE SCALE GENOMIC DNA]</scope>
    <source>
        <strain evidence="2">T-177</strain>
    </source>
</reference>
<evidence type="ECO:0000313" key="1">
    <source>
        <dbReference type="EMBL" id="KAL0957473.1"/>
    </source>
</evidence>
<accession>A0ABR3JQC6</accession>